<dbReference type="PANTHER" id="PTHR16222:SF24">
    <property type="entry name" value="ADP-RIBOSYLHYDROLASE ARH3"/>
    <property type="match status" value="1"/>
</dbReference>
<accession>A0A5P8KG79</accession>
<feature type="binding site" evidence="3">
    <location>
        <position position="71"/>
    </location>
    <ligand>
        <name>Mg(2+)</name>
        <dbReference type="ChEBI" id="CHEBI:18420"/>
        <label>1</label>
    </ligand>
</feature>
<feature type="binding site" evidence="3">
    <location>
        <position position="69"/>
    </location>
    <ligand>
        <name>Mg(2+)</name>
        <dbReference type="ChEBI" id="CHEBI:18420"/>
        <label>1</label>
    </ligand>
</feature>
<proteinExistence type="inferred from homology"/>
<feature type="binding site" evidence="3">
    <location>
        <position position="324"/>
    </location>
    <ligand>
        <name>Mg(2+)</name>
        <dbReference type="ChEBI" id="CHEBI:18420"/>
        <label>1</label>
    </ligand>
</feature>
<keyword evidence="3" id="KW-0460">Magnesium</keyword>
<dbReference type="InterPro" id="IPR005502">
    <property type="entry name" value="Ribosyl_crysJ1"/>
</dbReference>
<keyword evidence="6" id="KW-1185">Reference proteome</keyword>
<dbReference type="Proteomes" id="UP000327294">
    <property type="component" value="Chromosome"/>
</dbReference>
<evidence type="ECO:0008006" key="7">
    <source>
        <dbReference type="Google" id="ProtNLM"/>
    </source>
</evidence>
<feature type="compositionally biased region" description="Basic and acidic residues" evidence="4">
    <location>
        <begin position="484"/>
        <end position="500"/>
    </location>
</feature>
<gene>
    <name evidence="5" type="ORF">F9278_45985</name>
</gene>
<comment type="similarity">
    <text evidence="1">Belongs to the ADP-ribosylglycohydrolase family.</text>
</comment>
<dbReference type="GO" id="GO:0016787">
    <property type="term" value="F:hydrolase activity"/>
    <property type="evidence" value="ECO:0007669"/>
    <property type="project" value="UniProtKB-KW"/>
</dbReference>
<feature type="region of interest" description="Disordered" evidence="4">
    <location>
        <begin position="444"/>
        <end position="505"/>
    </location>
</feature>
<keyword evidence="2" id="KW-0378">Hydrolase</keyword>
<dbReference type="KEGG" id="sphv:F9278_45985"/>
<feature type="binding site" evidence="3">
    <location>
        <position position="70"/>
    </location>
    <ligand>
        <name>Mg(2+)</name>
        <dbReference type="ChEBI" id="CHEBI:18420"/>
        <label>1</label>
    </ligand>
</feature>
<comment type="cofactor">
    <cofactor evidence="3">
        <name>Mg(2+)</name>
        <dbReference type="ChEBI" id="CHEBI:18420"/>
    </cofactor>
    <text evidence="3">Binds 2 magnesium ions per subunit.</text>
</comment>
<dbReference type="Gene3D" id="1.10.4080.10">
    <property type="entry name" value="ADP-ribosylation/Crystallin J1"/>
    <property type="match status" value="1"/>
</dbReference>
<reference evidence="5 6" key="1">
    <citation type="submission" date="2019-10" db="EMBL/GenBank/DDBJ databases">
        <title>Streptomyces sp. strain GY16 isolated from leaves of Broussonetia papyrifera.</title>
        <authorList>
            <person name="Mo P."/>
        </authorList>
    </citation>
    <scope>NUCLEOTIDE SEQUENCE [LARGE SCALE GENOMIC DNA]</scope>
    <source>
        <strain evidence="5 6">GY16</strain>
    </source>
</reference>
<evidence type="ECO:0000313" key="6">
    <source>
        <dbReference type="Proteomes" id="UP000327294"/>
    </source>
</evidence>
<dbReference type="EMBL" id="CP045096">
    <property type="protein sequence ID" value="QFR02276.1"/>
    <property type="molecule type" value="Genomic_DNA"/>
</dbReference>
<dbReference type="SUPFAM" id="SSF101478">
    <property type="entry name" value="ADP-ribosylglycohydrolase"/>
    <property type="match status" value="1"/>
</dbReference>
<evidence type="ECO:0000256" key="4">
    <source>
        <dbReference type="SAM" id="MobiDB-lite"/>
    </source>
</evidence>
<dbReference type="PANTHER" id="PTHR16222">
    <property type="entry name" value="ADP-RIBOSYLGLYCOHYDROLASE"/>
    <property type="match status" value="1"/>
</dbReference>
<feature type="binding site" evidence="3">
    <location>
        <position position="326"/>
    </location>
    <ligand>
        <name>Mg(2+)</name>
        <dbReference type="ChEBI" id="CHEBI:18420"/>
        <label>1</label>
    </ligand>
</feature>
<protein>
    <recommendedName>
        <fullName evidence="7">ADP-ribosylglycohydrolase family protein</fullName>
    </recommendedName>
</protein>
<dbReference type="Pfam" id="PF03747">
    <property type="entry name" value="ADP_ribosyl_GH"/>
    <property type="match status" value="1"/>
</dbReference>
<dbReference type="InterPro" id="IPR036705">
    <property type="entry name" value="Ribosyl_crysJ1_sf"/>
</dbReference>
<evidence type="ECO:0000313" key="5">
    <source>
        <dbReference type="EMBL" id="QFR02276.1"/>
    </source>
</evidence>
<dbReference type="InterPro" id="IPR050792">
    <property type="entry name" value="ADP-ribosylglycohydrolase"/>
</dbReference>
<evidence type="ECO:0000256" key="2">
    <source>
        <dbReference type="ARBA" id="ARBA00022801"/>
    </source>
</evidence>
<feature type="compositionally biased region" description="Polar residues" evidence="4">
    <location>
        <begin position="465"/>
        <end position="483"/>
    </location>
</feature>
<sequence>MSAMQWEAVRASAQWAAYGDALGFITELTDTAGVRRRIGHDEVTTTVPWKRRIGGRYGRDMPLPAGAYSDDTQLRLATSRAIRGDGEFDAEAFAKIEVVAWQAYALGAGRGTKAAATGLMRVEAKWSQNIFATKAARYVDIGGNGAAMRIQPHVWSARDLTNWDHITRDVVRNAVSTHGHPRGILGAVLHAVLLAHTLDANELPGPKQWRPAIDWLEQVPDVIARDDELAYLWLPTWTEAAGTDFRSAALTVADECRTAFEAVDSATPLTPETYTALVERLGGFDDATRGSGTVTTVLAAVLAYAYASSPEAALLLAANTLGSDTDTIATMAGALLGAVTAAPPPGAVQDADAIDSEARRMWDISRGRETATFAYPDLLRWSPPKATLDLVGHTPNGPALAGLGTLTPVGTPTPGNQATYVWGTLPFGQSVLVRARPDLRPLDEHLLPGDVRQPRTRQSADAAPTDQQLLFDTPTSSAVTTDQGRLERGAARGTLSERAHRPGPPTLEEIVQGLARNGFPPEQVGRALLHQMGSGRYGVERAAALAGLLARAYQSEQERPG</sequence>
<dbReference type="AlphaFoldDB" id="A0A5P8KG79"/>
<keyword evidence="3" id="KW-0479">Metal-binding</keyword>
<feature type="binding site" evidence="3">
    <location>
        <position position="327"/>
    </location>
    <ligand>
        <name>Mg(2+)</name>
        <dbReference type="ChEBI" id="CHEBI:18420"/>
        <label>1</label>
    </ligand>
</feature>
<dbReference type="GO" id="GO:0046872">
    <property type="term" value="F:metal ion binding"/>
    <property type="evidence" value="ECO:0007669"/>
    <property type="project" value="UniProtKB-KW"/>
</dbReference>
<evidence type="ECO:0000256" key="1">
    <source>
        <dbReference type="ARBA" id="ARBA00010702"/>
    </source>
</evidence>
<name>A0A5P8KG79_9ACTN</name>
<organism evidence="5 6">
    <name type="scientific">Streptomyces phaeolivaceus</name>
    <dbReference type="NCBI Taxonomy" id="2653200"/>
    <lineage>
        <taxon>Bacteria</taxon>
        <taxon>Bacillati</taxon>
        <taxon>Actinomycetota</taxon>
        <taxon>Actinomycetes</taxon>
        <taxon>Kitasatosporales</taxon>
        <taxon>Streptomycetaceae</taxon>
        <taxon>Streptomyces</taxon>
    </lineage>
</organism>
<evidence type="ECO:0000256" key="3">
    <source>
        <dbReference type="PIRSR" id="PIRSR605502-1"/>
    </source>
</evidence>